<proteinExistence type="predicted"/>
<sequence length="77" mass="8683">MQAISLAKLYTLEKDNNTAVNQFKQVLESRDMFFNAQIFPANESGDAAFSGVPLTRHRGCFVRLDGKLCRHGLKPRL</sequence>
<evidence type="ECO:0000313" key="2">
    <source>
        <dbReference type="Proteomes" id="UP001163046"/>
    </source>
</evidence>
<name>A0A9X0CX56_9CNID</name>
<gene>
    <name evidence="1" type="ORF">OS493_027715</name>
</gene>
<organism evidence="1 2">
    <name type="scientific">Desmophyllum pertusum</name>
    <dbReference type="NCBI Taxonomy" id="174260"/>
    <lineage>
        <taxon>Eukaryota</taxon>
        <taxon>Metazoa</taxon>
        <taxon>Cnidaria</taxon>
        <taxon>Anthozoa</taxon>
        <taxon>Hexacorallia</taxon>
        <taxon>Scleractinia</taxon>
        <taxon>Caryophylliina</taxon>
        <taxon>Caryophylliidae</taxon>
        <taxon>Desmophyllum</taxon>
    </lineage>
</organism>
<feature type="non-terminal residue" evidence="1">
    <location>
        <position position="77"/>
    </location>
</feature>
<accession>A0A9X0CX56</accession>
<dbReference type="EMBL" id="MU826375">
    <property type="protein sequence ID" value="KAJ7377638.1"/>
    <property type="molecule type" value="Genomic_DNA"/>
</dbReference>
<reference evidence="1" key="1">
    <citation type="submission" date="2023-01" db="EMBL/GenBank/DDBJ databases">
        <title>Genome assembly of the deep-sea coral Lophelia pertusa.</title>
        <authorList>
            <person name="Herrera S."/>
            <person name="Cordes E."/>
        </authorList>
    </citation>
    <scope>NUCLEOTIDE SEQUENCE</scope>
    <source>
        <strain evidence="1">USNM1676648</strain>
        <tissue evidence="1">Polyp</tissue>
    </source>
</reference>
<evidence type="ECO:0000313" key="1">
    <source>
        <dbReference type="EMBL" id="KAJ7377638.1"/>
    </source>
</evidence>
<dbReference type="Proteomes" id="UP001163046">
    <property type="component" value="Unassembled WGS sequence"/>
</dbReference>
<dbReference type="AlphaFoldDB" id="A0A9X0CX56"/>
<comment type="caution">
    <text evidence="1">The sequence shown here is derived from an EMBL/GenBank/DDBJ whole genome shotgun (WGS) entry which is preliminary data.</text>
</comment>
<keyword evidence="2" id="KW-1185">Reference proteome</keyword>
<protein>
    <submittedName>
        <fullName evidence="1">Uncharacterized protein</fullName>
    </submittedName>
</protein>